<dbReference type="Pfam" id="PF07336">
    <property type="entry name" value="ABATE"/>
    <property type="match status" value="1"/>
</dbReference>
<dbReference type="RefSeq" id="WP_183611718.1">
    <property type="nucleotide sequence ID" value="NZ_JACICY010000001.1"/>
</dbReference>
<dbReference type="Gene3D" id="1.10.3300.10">
    <property type="entry name" value="Jann2411-like domain"/>
    <property type="match status" value="1"/>
</dbReference>
<keyword evidence="3" id="KW-1185">Reference proteome</keyword>
<protein>
    <submittedName>
        <fullName evidence="2">Putative RNA-binding Zn ribbon-like protein</fullName>
    </submittedName>
</protein>
<dbReference type="PANTHER" id="PTHR35525">
    <property type="entry name" value="BLL6575 PROTEIN"/>
    <property type="match status" value="1"/>
</dbReference>
<sequence>MVPTTQTPFVGEFREGMPFLGGHLWIDFLNTRPVINGVAQDLIGTAQAIEHWARQANIAPGESATIDQPKALNALRQQLAQAFDCLAASKPLPDTLIVTINRLIDRSGVHLHVTNLGVDERLELVGPPVATAVAWDFARFLAEFDHRRLRHCDNPACVMQFYDVGKNNRRRWCTMSLCGNRDKVAQYRERKSTGQSA</sequence>
<name>A0A7W5ZT29_9SPHN</name>
<reference evidence="2 3" key="1">
    <citation type="submission" date="2020-08" db="EMBL/GenBank/DDBJ databases">
        <title>Genomic Encyclopedia of Type Strains, Phase IV (KMG-IV): sequencing the most valuable type-strain genomes for metagenomic binning, comparative biology and taxonomic classification.</title>
        <authorList>
            <person name="Goeker M."/>
        </authorList>
    </citation>
    <scope>NUCLEOTIDE SEQUENCE [LARGE SCALE GENOMIC DNA]</scope>
    <source>
        <strain evidence="2 3">DSM 14552</strain>
    </source>
</reference>
<evidence type="ECO:0000313" key="2">
    <source>
        <dbReference type="EMBL" id="MBB3859480.1"/>
    </source>
</evidence>
<dbReference type="PANTHER" id="PTHR35525:SF3">
    <property type="entry name" value="BLL6575 PROTEIN"/>
    <property type="match status" value="1"/>
</dbReference>
<dbReference type="InterPro" id="IPR010852">
    <property type="entry name" value="ABATE"/>
</dbReference>
<evidence type="ECO:0000259" key="1">
    <source>
        <dbReference type="Pfam" id="PF11706"/>
    </source>
</evidence>
<proteinExistence type="predicted"/>
<dbReference type="Proteomes" id="UP000562395">
    <property type="component" value="Unassembled WGS sequence"/>
</dbReference>
<gene>
    <name evidence="2" type="ORF">GGQ88_000720</name>
</gene>
<comment type="caution">
    <text evidence="2">The sequence shown here is derived from an EMBL/GenBank/DDBJ whole genome shotgun (WGS) entry which is preliminary data.</text>
</comment>
<evidence type="ECO:0000313" key="3">
    <source>
        <dbReference type="Proteomes" id="UP000562395"/>
    </source>
</evidence>
<dbReference type="InterPro" id="IPR023286">
    <property type="entry name" value="ABATE_dom_sf"/>
</dbReference>
<dbReference type="AlphaFoldDB" id="A0A7W5ZT29"/>
<organism evidence="2 3">
    <name type="scientific">Novosphingobium hassiacum</name>
    <dbReference type="NCBI Taxonomy" id="173676"/>
    <lineage>
        <taxon>Bacteria</taxon>
        <taxon>Pseudomonadati</taxon>
        <taxon>Pseudomonadota</taxon>
        <taxon>Alphaproteobacteria</taxon>
        <taxon>Sphingomonadales</taxon>
        <taxon>Sphingomonadaceae</taxon>
        <taxon>Novosphingobium</taxon>
    </lineage>
</organism>
<accession>A0A7W5ZT29</accession>
<dbReference type="Pfam" id="PF11706">
    <property type="entry name" value="zf-CGNR"/>
    <property type="match status" value="1"/>
</dbReference>
<feature type="domain" description="Zinc finger CGNR" evidence="1">
    <location>
        <begin position="148"/>
        <end position="191"/>
    </location>
</feature>
<dbReference type="EMBL" id="JACICY010000001">
    <property type="protein sequence ID" value="MBB3859480.1"/>
    <property type="molecule type" value="Genomic_DNA"/>
</dbReference>
<dbReference type="InterPro" id="IPR021005">
    <property type="entry name" value="Znf_CGNR"/>
</dbReference>
<dbReference type="SUPFAM" id="SSF160904">
    <property type="entry name" value="Jann2411-like"/>
    <property type="match status" value="1"/>
</dbReference>